<keyword evidence="2" id="KW-1185">Reference proteome</keyword>
<evidence type="ECO:0000313" key="2">
    <source>
        <dbReference type="Proteomes" id="UP001314170"/>
    </source>
</evidence>
<organism evidence="1 2">
    <name type="scientific">Dovyalis caffra</name>
    <dbReference type="NCBI Taxonomy" id="77055"/>
    <lineage>
        <taxon>Eukaryota</taxon>
        <taxon>Viridiplantae</taxon>
        <taxon>Streptophyta</taxon>
        <taxon>Embryophyta</taxon>
        <taxon>Tracheophyta</taxon>
        <taxon>Spermatophyta</taxon>
        <taxon>Magnoliopsida</taxon>
        <taxon>eudicotyledons</taxon>
        <taxon>Gunneridae</taxon>
        <taxon>Pentapetalae</taxon>
        <taxon>rosids</taxon>
        <taxon>fabids</taxon>
        <taxon>Malpighiales</taxon>
        <taxon>Salicaceae</taxon>
        <taxon>Flacourtieae</taxon>
        <taxon>Dovyalis</taxon>
    </lineage>
</organism>
<name>A0AAV1SB63_9ROSI</name>
<dbReference type="EMBL" id="CAWUPB010001173">
    <property type="protein sequence ID" value="CAK7348674.1"/>
    <property type="molecule type" value="Genomic_DNA"/>
</dbReference>
<accession>A0AAV1SB63</accession>
<evidence type="ECO:0000313" key="1">
    <source>
        <dbReference type="EMBL" id="CAK7348674.1"/>
    </source>
</evidence>
<dbReference type="Proteomes" id="UP001314170">
    <property type="component" value="Unassembled WGS sequence"/>
</dbReference>
<sequence>MGNKVNPTNGSIAVFGFRMTALCSTDNFVAADPTETSRQYTYVFIREKSRILCAGTVKDTAFKFCRKSIPQR</sequence>
<evidence type="ECO:0008006" key="3">
    <source>
        <dbReference type="Google" id="ProtNLM"/>
    </source>
</evidence>
<comment type="caution">
    <text evidence="1">The sequence shown here is derived from an EMBL/GenBank/DDBJ whole genome shotgun (WGS) entry which is preliminary data.</text>
</comment>
<protein>
    <recommendedName>
        <fullName evidence="3">Sema domain-containing protein</fullName>
    </recommendedName>
</protein>
<gene>
    <name evidence="1" type="ORF">DCAF_LOCUS21377</name>
</gene>
<dbReference type="AlphaFoldDB" id="A0AAV1SB63"/>
<reference evidence="1 2" key="1">
    <citation type="submission" date="2024-01" db="EMBL/GenBank/DDBJ databases">
        <authorList>
            <person name="Waweru B."/>
        </authorList>
    </citation>
    <scope>NUCLEOTIDE SEQUENCE [LARGE SCALE GENOMIC DNA]</scope>
</reference>
<proteinExistence type="predicted"/>